<comment type="subcellular location">
    <subcellularLocation>
        <location evidence="1 7">Cell membrane</location>
        <topology evidence="1 7">Multi-pass membrane protein</topology>
    </subcellularLocation>
</comment>
<keyword evidence="2" id="KW-0813">Transport</keyword>
<dbReference type="FunFam" id="1.10.3730.20:FF:000001">
    <property type="entry name" value="Quaternary ammonium compound resistance transporter SugE"/>
    <property type="match status" value="1"/>
</dbReference>
<sequence length="105" mass="11491">MIWVVLIFAGLFEVLGVMMISYFHQQRNLRSVVYMIGSFGISFALLKVALMTLPMATAYAIWTGIGAAGGALVGMMFFGESKEMKRIFFITLIITSVVGLKVIGS</sequence>
<dbReference type="EMBL" id="JADKPV010000001">
    <property type="protein sequence ID" value="MBF4500751.1"/>
    <property type="molecule type" value="Genomic_DNA"/>
</dbReference>
<evidence type="ECO:0000256" key="3">
    <source>
        <dbReference type="ARBA" id="ARBA00022475"/>
    </source>
</evidence>
<feature type="transmembrane region" description="Helical" evidence="8">
    <location>
        <begin position="32"/>
        <end position="53"/>
    </location>
</feature>
<keyword evidence="10" id="KW-1185">Reference proteome</keyword>
<evidence type="ECO:0000313" key="10">
    <source>
        <dbReference type="Proteomes" id="UP000622653"/>
    </source>
</evidence>
<evidence type="ECO:0000256" key="1">
    <source>
        <dbReference type="ARBA" id="ARBA00004651"/>
    </source>
</evidence>
<evidence type="ECO:0000256" key="8">
    <source>
        <dbReference type="SAM" id="Phobius"/>
    </source>
</evidence>
<feature type="transmembrane region" description="Helical" evidence="8">
    <location>
        <begin position="87"/>
        <end position="104"/>
    </location>
</feature>
<evidence type="ECO:0000256" key="7">
    <source>
        <dbReference type="RuleBase" id="RU003942"/>
    </source>
</evidence>
<dbReference type="SUPFAM" id="SSF103481">
    <property type="entry name" value="Multidrug resistance efflux transporter EmrE"/>
    <property type="match status" value="1"/>
</dbReference>
<proteinExistence type="inferred from homology"/>
<dbReference type="InterPro" id="IPR045324">
    <property type="entry name" value="Small_multidrug_res"/>
</dbReference>
<comment type="similarity">
    <text evidence="7">Belongs to the drug/metabolite transporter (DMT) superfamily. Small multidrug resistance (SMR) (TC 2.A.7.1) family.</text>
</comment>
<evidence type="ECO:0000313" key="9">
    <source>
        <dbReference type="EMBL" id="MBF4500751.1"/>
    </source>
</evidence>
<dbReference type="Pfam" id="PF00893">
    <property type="entry name" value="Multi_Drug_Res"/>
    <property type="match status" value="1"/>
</dbReference>
<dbReference type="AlphaFoldDB" id="A0A8J7GBV8"/>
<feature type="transmembrane region" description="Helical" evidence="8">
    <location>
        <begin position="6"/>
        <end position="23"/>
    </location>
</feature>
<dbReference type="RefSeq" id="WP_194562174.1">
    <property type="nucleotide sequence ID" value="NZ_JADKPV010000001.1"/>
</dbReference>
<keyword evidence="6 8" id="KW-0472">Membrane</keyword>
<dbReference type="GO" id="GO:0005886">
    <property type="term" value="C:plasma membrane"/>
    <property type="evidence" value="ECO:0007669"/>
    <property type="project" value="UniProtKB-SubCell"/>
</dbReference>
<evidence type="ECO:0000256" key="5">
    <source>
        <dbReference type="ARBA" id="ARBA00022989"/>
    </source>
</evidence>
<dbReference type="InterPro" id="IPR037185">
    <property type="entry name" value="EmrE-like"/>
</dbReference>
<gene>
    <name evidence="9" type="ORF">IRY55_05175</name>
</gene>
<evidence type="ECO:0000256" key="4">
    <source>
        <dbReference type="ARBA" id="ARBA00022692"/>
    </source>
</evidence>
<accession>A0A8J7GBV8</accession>
<evidence type="ECO:0000256" key="6">
    <source>
        <dbReference type="ARBA" id="ARBA00023136"/>
    </source>
</evidence>
<reference evidence="9" key="1">
    <citation type="submission" date="2020-11" db="EMBL/GenBank/DDBJ databases">
        <title>Multidrug resistant novel bacterium Savagea serpentis sp. nov., isolated from the scats of a vine snake (Ahaetulla nasuta).</title>
        <authorList>
            <person name="Venkata Ramana V."/>
            <person name="Vikas Patil S."/>
            <person name="Yogita Lugani V."/>
        </authorList>
    </citation>
    <scope>NUCLEOTIDE SEQUENCE</scope>
    <source>
        <strain evidence="9">SN6</strain>
    </source>
</reference>
<evidence type="ECO:0000256" key="2">
    <source>
        <dbReference type="ARBA" id="ARBA00022448"/>
    </source>
</evidence>
<dbReference type="GO" id="GO:0022857">
    <property type="term" value="F:transmembrane transporter activity"/>
    <property type="evidence" value="ECO:0007669"/>
    <property type="project" value="InterPro"/>
</dbReference>
<keyword evidence="4 7" id="KW-0812">Transmembrane</keyword>
<organism evidence="9 10">
    <name type="scientific">Savagea serpentis</name>
    <dbReference type="NCBI Taxonomy" id="2785297"/>
    <lineage>
        <taxon>Bacteria</taxon>
        <taxon>Bacillati</taxon>
        <taxon>Bacillota</taxon>
        <taxon>Bacilli</taxon>
        <taxon>Bacillales</taxon>
        <taxon>Caryophanaceae</taxon>
        <taxon>Savagea</taxon>
    </lineage>
</organism>
<dbReference type="PANTHER" id="PTHR30561">
    <property type="entry name" value="SMR FAMILY PROTON-DEPENDENT DRUG EFFLUX TRANSPORTER SUGE"/>
    <property type="match status" value="1"/>
</dbReference>
<name>A0A8J7GBV8_9BACL</name>
<keyword evidence="5 8" id="KW-1133">Transmembrane helix</keyword>
<dbReference type="Proteomes" id="UP000622653">
    <property type="component" value="Unassembled WGS sequence"/>
</dbReference>
<feature type="transmembrane region" description="Helical" evidence="8">
    <location>
        <begin position="59"/>
        <end position="78"/>
    </location>
</feature>
<keyword evidence="3" id="KW-1003">Cell membrane</keyword>
<dbReference type="PANTHER" id="PTHR30561:SF0">
    <property type="entry name" value="GUANIDINIUM EXPORTER"/>
    <property type="match status" value="1"/>
</dbReference>
<comment type="caution">
    <text evidence="9">The sequence shown here is derived from an EMBL/GenBank/DDBJ whole genome shotgun (WGS) entry which is preliminary data.</text>
</comment>
<dbReference type="Gene3D" id="1.10.3730.20">
    <property type="match status" value="1"/>
</dbReference>
<dbReference type="InterPro" id="IPR000390">
    <property type="entry name" value="Small_drug/metabolite_transptr"/>
</dbReference>
<protein>
    <submittedName>
        <fullName evidence="9">Multidrug efflux SMR transporter</fullName>
    </submittedName>
</protein>